<dbReference type="InterPro" id="IPR043128">
    <property type="entry name" value="Rev_trsase/Diguanyl_cyclase"/>
</dbReference>
<dbReference type="PANTHER" id="PTHR37984">
    <property type="entry name" value="PROTEIN CBG26694"/>
    <property type="match status" value="1"/>
</dbReference>
<dbReference type="Pfam" id="PF17919">
    <property type="entry name" value="RT_RNaseH_2"/>
    <property type="match status" value="1"/>
</dbReference>
<dbReference type="FunFam" id="3.30.70.270:FF:000020">
    <property type="entry name" value="Transposon Tf2-6 polyprotein-like Protein"/>
    <property type="match status" value="1"/>
</dbReference>
<dbReference type="InterPro" id="IPR043502">
    <property type="entry name" value="DNA/RNA_pol_sf"/>
</dbReference>
<keyword evidence="1" id="KW-0511">Multifunctional enzyme</keyword>
<dbReference type="Pfam" id="PF00078">
    <property type="entry name" value="RVT_1"/>
    <property type="match status" value="1"/>
</dbReference>
<dbReference type="AlphaFoldDB" id="A0A7I8K4W1"/>
<keyword evidence="6" id="KW-1185">Reference proteome</keyword>
<sequence length="571" mass="66681">MIPRAAPQDTHQDHYYDQGRYPSPPHCDFGGDHRVDRLDDRDKRCEDHRARILKSVRADVAVFDSSHEPKDFIDWESSMNSYFWWYRMDDDLCVEYVEMRLVPTPQLDTTAAREITLAPRTTMPTSSPTTDDSLHTSIFYTYVKINGHACKVIVDSGSCVNVVHLTPYDISWIDATLFYYDVQLMGRANTCSFMYRDRRLVWYMHTNKLVPKRDPKSRIGLICILSEYADVLLEELPRELPPLRHIQHAIDLVPRASLLNLPHYCMEPAKYKELSRQVQELLDKGFIQPSLSPCAMPALLAPTKDGTWRMCCDSHAINRIMVKYRFLILRLQDLFDMMIEVTIFSKIDLRNGYHQIRIRLGDKWKTTFKIKEGLYEWRVMPFGLSNVPNTFQRLMNEVLRLFIGKFIVEKLYAHSKKCSFFTFEVTFLSFVISERGVFADPEKVCTIVTWPQPGSMHDIRSFIRLAMFYRHFIWDFSSVTAPLIDCFKKETFLWTETTEQAFNRVKTFITQALILCLPVFGKVFEVACDTSGVGIGGVLSQKGHPIEYFSKKLNDMRLRYSTYDREFYAVI</sequence>
<reference evidence="5" key="1">
    <citation type="submission" date="2020-02" db="EMBL/GenBank/DDBJ databases">
        <authorList>
            <person name="Scholz U."/>
            <person name="Mascher M."/>
            <person name="Fiebig A."/>
        </authorList>
    </citation>
    <scope>NUCLEOTIDE SEQUENCE</scope>
</reference>
<protein>
    <submittedName>
        <fullName evidence="5">Uncharacterized protein</fullName>
    </submittedName>
</protein>
<evidence type="ECO:0000259" key="3">
    <source>
        <dbReference type="Pfam" id="PF00078"/>
    </source>
</evidence>
<dbReference type="GO" id="GO:0003824">
    <property type="term" value="F:catalytic activity"/>
    <property type="evidence" value="ECO:0007669"/>
    <property type="project" value="UniProtKB-KW"/>
</dbReference>
<evidence type="ECO:0000313" key="6">
    <source>
        <dbReference type="Proteomes" id="UP000663760"/>
    </source>
</evidence>
<dbReference type="CDD" id="cd01647">
    <property type="entry name" value="RT_LTR"/>
    <property type="match status" value="1"/>
</dbReference>
<dbReference type="EMBL" id="LR746265">
    <property type="protein sequence ID" value="CAA7392173.1"/>
    <property type="molecule type" value="Genomic_DNA"/>
</dbReference>
<evidence type="ECO:0000256" key="2">
    <source>
        <dbReference type="SAM" id="MobiDB-lite"/>
    </source>
</evidence>
<dbReference type="InterPro" id="IPR041577">
    <property type="entry name" value="RT_RNaseH_2"/>
</dbReference>
<dbReference type="PANTHER" id="PTHR37984:SF5">
    <property type="entry name" value="PROTEIN NYNRIN-LIKE"/>
    <property type="match status" value="1"/>
</dbReference>
<dbReference type="InterPro" id="IPR050951">
    <property type="entry name" value="Retrovirus_Pol_polyprotein"/>
</dbReference>
<gene>
    <name evidence="5" type="ORF">SI8410_02003340</name>
</gene>
<name>A0A7I8K4W1_SPIIN</name>
<dbReference type="OrthoDB" id="679712at2759"/>
<organism evidence="5 6">
    <name type="scientific">Spirodela intermedia</name>
    <name type="common">Intermediate duckweed</name>
    <dbReference type="NCBI Taxonomy" id="51605"/>
    <lineage>
        <taxon>Eukaryota</taxon>
        <taxon>Viridiplantae</taxon>
        <taxon>Streptophyta</taxon>
        <taxon>Embryophyta</taxon>
        <taxon>Tracheophyta</taxon>
        <taxon>Spermatophyta</taxon>
        <taxon>Magnoliopsida</taxon>
        <taxon>Liliopsida</taxon>
        <taxon>Araceae</taxon>
        <taxon>Lemnoideae</taxon>
        <taxon>Spirodela</taxon>
    </lineage>
</organism>
<accession>A0A7I8K4W1</accession>
<feature type="domain" description="Reverse transcriptase" evidence="3">
    <location>
        <begin position="303"/>
        <end position="415"/>
    </location>
</feature>
<dbReference type="Proteomes" id="UP000663760">
    <property type="component" value="Chromosome 2"/>
</dbReference>
<evidence type="ECO:0000259" key="4">
    <source>
        <dbReference type="Pfam" id="PF17919"/>
    </source>
</evidence>
<dbReference type="Gene3D" id="3.10.10.10">
    <property type="entry name" value="HIV Type 1 Reverse Transcriptase, subunit A, domain 1"/>
    <property type="match status" value="1"/>
</dbReference>
<proteinExistence type="predicted"/>
<dbReference type="Gene3D" id="3.30.70.270">
    <property type="match status" value="1"/>
</dbReference>
<dbReference type="InterPro" id="IPR000477">
    <property type="entry name" value="RT_dom"/>
</dbReference>
<feature type="domain" description="Reverse transcriptase/retrotransposon-derived protein RNase H-like" evidence="4">
    <location>
        <begin position="494"/>
        <end position="571"/>
    </location>
</feature>
<evidence type="ECO:0000256" key="1">
    <source>
        <dbReference type="ARBA" id="ARBA00023268"/>
    </source>
</evidence>
<feature type="region of interest" description="Disordered" evidence="2">
    <location>
        <begin position="1"/>
        <end position="29"/>
    </location>
</feature>
<evidence type="ECO:0000313" key="5">
    <source>
        <dbReference type="EMBL" id="CAA7392173.1"/>
    </source>
</evidence>
<dbReference type="SUPFAM" id="SSF56672">
    <property type="entry name" value="DNA/RNA polymerases"/>
    <property type="match status" value="1"/>
</dbReference>